<evidence type="ECO:0000313" key="1">
    <source>
        <dbReference type="EMBL" id="PQM46461.1"/>
    </source>
</evidence>
<organism evidence="1 2">
    <name type="scientific">Mycobacterium talmoniae</name>
    <dbReference type="NCBI Taxonomy" id="1858794"/>
    <lineage>
        <taxon>Bacteria</taxon>
        <taxon>Bacillati</taxon>
        <taxon>Actinomycetota</taxon>
        <taxon>Actinomycetes</taxon>
        <taxon>Mycobacteriales</taxon>
        <taxon>Mycobacteriaceae</taxon>
        <taxon>Mycobacterium</taxon>
    </lineage>
</organism>
<name>A0A2S8BIF3_9MYCO</name>
<comment type="caution">
    <text evidence="1">The sequence shown here is derived from an EMBL/GenBank/DDBJ whole genome shotgun (WGS) entry which is preliminary data.</text>
</comment>
<dbReference type="EMBL" id="PPEA01000485">
    <property type="protein sequence ID" value="PQM46461.1"/>
    <property type="molecule type" value="Genomic_DNA"/>
</dbReference>
<protein>
    <submittedName>
        <fullName evidence="1">Uncharacterized protein</fullName>
    </submittedName>
</protein>
<dbReference type="Proteomes" id="UP000238296">
    <property type="component" value="Unassembled WGS sequence"/>
</dbReference>
<gene>
    <name evidence="1" type="ORF">C1Y40_03370</name>
</gene>
<accession>A0A2S8BIF3</accession>
<dbReference type="AlphaFoldDB" id="A0A2S8BIF3"/>
<proteinExistence type="predicted"/>
<sequence>MFRFAAQRWIASPDSAWLSKIGPELAMMSSISVMLVLKSPTIAWVESTNRCSDGPNPPTAWAVSSSSPPILSAGSAANPRLAVSKAGPIGDGTVLRGRPSANFWGMVCPGRKCCGGLPLDTRSRYCSPTADTECTFADASIGILYLLAMLIVARAPASVGSTLVTLPMVVPRYVTLEVAYSPPDEGRSAVSVYWPIPTSEGIRR</sequence>
<reference evidence="1 2" key="1">
    <citation type="journal article" date="2017" name="Int. J. Syst. Evol. Microbiol.">
        <title>Mycobacterium talmoniae sp. nov., a slowly growing mycobacterium isolated from human respiratory samples.</title>
        <authorList>
            <person name="Davidson R.M."/>
            <person name="DeGroote M.A."/>
            <person name="Marola J.L."/>
            <person name="Buss S."/>
            <person name="Jones V."/>
            <person name="McNeil M.R."/>
            <person name="Freifeld A.G."/>
            <person name="Elaine Epperson L."/>
            <person name="Hasan N.A."/>
            <person name="Jackson M."/>
            <person name="Iwen P.C."/>
            <person name="Salfinger M."/>
            <person name="Strong M."/>
        </authorList>
    </citation>
    <scope>NUCLEOTIDE SEQUENCE [LARGE SCALE GENOMIC DNA]</scope>
    <source>
        <strain evidence="1 2">ATCC BAA-2683</strain>
    </source>
</reference>
<evidence type="ECO:0000313" key="2">
    <source>
        <dbReference type="Proteomes" id="UP000238296"/>
    </source>
</evidence>